<evidence type="ECO:0000259" key="10">
    <source>
        <dbReference type="PROSITE" id="PS50109"/>
    </source>
</evidence>
<dbReference type="GO" id="GO:0000155">
    <property type="term" value="F:phosphorelay sensor kinase activity"/>
    <property type="evidence" value="ECO:0007669"/>
    <property type="project" value="InterPro"/>
</dbReference>
<evidence type="ECO:0000256" key="4">
    <source>
        <dbReference type="ARBA" id="ARBA00022679"/>
    </source>
</evidence>
<keyword evidence="12" id="KW-1185">Reference proteome</keyword>
<dbReference type="CDD" id="cd16917">
    <property type="entry name" value="HATPase_UhpB-NarQ-NarX-like"/>
    <property type="match status" value="1"/>
</dbReference>
<organism evidence="11 12">
    <name type="scientific">Phnomibacter ginsenosidimutans</name>
    <dbReference type="NCBI Taxonomy" id="2676868"/>
    <lineage>
        <taxon>Bacteria</taxon>
        <taxon>Pseudomonadati</taxon>
        <taxon>Bacteroidota</taxon>
        <taxon>Chitinophagia</taxon>
        <taxon>Chitinophagales</taxon>
        <taxon>Chitinophagaceae</taxon>
        <taxon>Phnomibacter</taxon>
    </lineage>
</organism>
<evidence type="ECO:0000256" key="5">
    <source>
        <dbReference type="ARBA" id="ARBA00022741"/>
    </source>
</evidence>
<evidence type="ECO:0000256" key="1">
    <source>
        <dbReference type="ARBA" id="ARBA00000085"/>
    </source>
</evidence>
<proteinExistence type="predicted"/>
<keyword evidence="6" id="KW-0418">Kinase</keyword>
<protein>
    <recommendedName>
        <fullName evidence="2">histidine kinase</fullName>
        <ecNumber evidence="2">2.7.13.3</ecNumber>
    </recommendedName>
</protein>
<keyword evidence="9" id="KW-0812">Transmembrane</keyword>
<evidence type="ECO:0000313" key="11">
    <source>
        <dbReference type="EMBL" id="QGW29364.1"/>
    </source>
</evidence>
<evidence type="ECO:0000313" key="12">
    <source>
        <dbReference type="Proteomes" id="UP000426027"/>
    </source>
</evidence>
<dbReference type="EMBL" id="CP046566">
    <property type="protein sequence ID" value="QGW29364.1"/>
    <property type="molecule type" value="Genomic_DNA"/>
</dbReference>
<dbReference type="Pfam" id="PF02518">
    <property type="entry name" value="HATPase_c"/>
    <property type="match status" value="1"/>
</dbReference>
<dbReference type="InterPro" id="IPR005467">
    <property type="entry name" value="His_kinase_dom"/>
</dbReference>
<dbReference type="GO" id="GO:0005524">
    <property type="term" value="F:ATP binding"/>
    <property type="evidence" value="ECO:0007669"/>
    <property type="project" value="UniProtKB-KW"/>
</dbReference>
<evidence type="ECO:0000256" key="9">
    <source>
        <dbReference type="SAM" id="Phobius"/>
    </source>
</evidence>
<dbReference type="InterPro" id="IPR011712">
    <property type="entry name" value="Sig_transdc_His_kin_sub3_dim/P"/>
</dbReference>
<name>A0A6I6GAB1_9BACT</name>
<dbReference type="Gene3D" id="1.20.5.1930">
    <property type="match status" value="1"/>
</dbReference>
<feature type="domain" description="Histidine kinase" evidence="10">
    <location>
        <begin position="67"/>
        <end position="256"/>
    </location>
</feature>
<dbReference type="GO" id="GO:0016020">
    <property type="term" value="C:membrane"/>
    <property type="evidence" value="ECO:0007669"/>
    <property type="project" value="InterPro"/>
</dbReference>
<dbReference type="Proteomes" id="UP000426027">
    <property type="component" value="Chromosome"/>
</dbReference>
<keyword evidence="8" id="KW-0902">Two-component regulatory system</keyword>
<evidence type="ECO:0000256" key="8">
    <source>
        <dbReference type="ARBA" id="ARBA00023012"/>
    </source>
</evidence>
<gene>
    <name evidence="11" type="ORF">GLV81_15720</name>
</gene>
<sequence>MGKAQLIIFIIAATISTLSLLSGVVYFVWMYKMRQLETDKEFIRLQEQFAAGLMENTIATQQETMQYIGREIHDNVGQKLTLASLYVQQQLIQENANSERLSDIGKFIDESLRDLRLLSKALNHHTHTAANFASVLSATCEAVNKIGKCKVEYEFEDLGLVIADTHRQVLLRVLQEFLQNSVRHAQCSIIYVTCKYSNNQVQLLLQDNGIGFSMTATPKGGSGLMNIQARVASIGGTATLSSKHGDGTSLLVTVDI</sequence>
<feature type="transmembrane region" description="Helical" evidence="9">
    <location>
        <begin position="6"/>
        <end position="29"/>
    </location>
</feature>
<dbReference type="PANTHER" id="PTHR24421:SF10">
    <property type="entry name" value="NITRATE_NITRITE SENSOR PROTEIN NARQ"/>
    <property type="match status" value="1"/>
</dbReference>
<evidence type="ECO:0000256" key="3">
    <source>
        <dbReference type="ARBA" id="ARBA00022553"/>
    </source>
</evidence>
<dbReference type="PROSITE" id="PS50109">
    <property type="entry name" value="HIS_KIN"/>
    <property type="match status" value="1"/>
</dbReference>
<keyword evidence="3" id="KW-0597">Phosphoprotein</keyword>
<dbReference type="SUPFAM" id="SSF55874">
    <property type="entry name" value="ATPase domain of HSP90 chaperone/DNA topoisomerase II/histidine kinase"/>
    <property type="match status" value="1"/>
</dbReference>
<dbReference type="RefSeq" id="WP_157479716.1">
    <property type="nucleotide sequence ID" value="NZ_CP046566.1"/>
</dbReference>
<accession>A0A6I6GAB1</accession>
<keyword evidence="9" id="KW-0472">Membrane</keyword>
<dbReference type="InterPro" id="IPR036890">
    <property type="entry name" value="HATPase_C_sf"/>
</dbReference>
<dbReference type="AlphaFoldDB" id="A0A6I6GAB1"/>
<dbReference type="InterPro" id="IPR003594">
    <property type="entry name" value="HATPase_dom"/>
</dbReference>
<evidence type="ECO:0000256" key="7">
    <source>
        <dbReference type="ARBA" id="ARBA00022840"/>
    </source>
</evidence>
<keyword evidence="7" id="KW-0067">ATP-binding</keyword>
<dbReference type="Gene3D" id="3.30.565.10">
    <property type="entry name" value="Histidine kinase-like ATPase, C-terminal domain"/>
    <property type="match status" value="1"/>
</dbReference>
<dbReference type="Pfam" id="PF07730">
    <property type="entry name" value="HisKA_3"/>
    <property type="match status" value="1"/>
</dbReference>
<keyword evidence="5" id="KW-0547">Nucleotide-binding</keyword>
<comment type="catalytic activity">
    <reaction evidence="1">
        <text>ATP + protein L-histidine = ADP + protein N-phospho-L-histidine.</text>
        <dbReference type="EC" id="2.7.13.3"/>
    </reaction>
</comment>
<keyword evidence="4" id="KW-0808">Transferase</keyword>
<dbReference type="InterPro" id="IPR050482">
    <property type="entry name" value="Sensor_HK_TwoCompSys"/>
</dbReference>
<dbReference type="PANTHER" id="PTHR24421">
    <property type="entry name" value="NITRATE/NITRITE SENSOR PROTEIN NARX-RELATED"/>
    <property type="match status" value="1"/>
</dbReference>
<dbReference type="GO" id="GO:0046983">
    <property type="term" value="F:protein dimerization activity"/>
    <property type="evidence" value="ECO:0007669"/>
    <property type="project" value="InterPro"/>
</dbReference>
<reference evidence="11 12" key="1">
    <citation type="submission" date="2019-11" db="EMBL/GenBank/DDBJ databases">
        <authorList>
            <person name="Im W.T."/>
        </authorList>
    </citation>
    <scope>NUCLEOTIDE SEQUENCE [LARGE SCALE GENOMIC DNA]</scope>
    <source>
        <strain evidence="11 12">SB-02</strain>
    </source>
</reference>
<dbReference type="EC" id="2.7.13.3" evidence="2"/>
<dbReference type="KEGG" id="fls:GLV81_15720"/>
<evidence type="ECO:0000256" key="2">
    <source>
        <dbReference type="ARBA" id="ARBA00012438"/>
    </source>
</evidence>
<evidence type="ECO:0000256" key="6">
    <source>
        <dbReference type="ARBA" id="ARBA00022777"/>
    </source>
</evidence>
<keyword evidence="9" id="KW-1133">Transmembrane helix</keyword>